<sequence>MSDDPDTPRAPEAPPSDHAMPWERMGRAERIAAGASLLWALGAGLAMALGGATLVGPVLVVVVPVALLWIGLFASHASRSAREESHRLRAEIQTLQRSLRTQARGGGLPAELDRRLAGIERAARQTETALAGFGVMRPEPAPEAEPEAETEIPAPEPDPAPTLGRAELARALNFPDSDQDLEGFAALRAALRDTRARQLIQASQDVLTLLSQDGIYMDDLAPPPAPAEAWRALARGERGAPLAPLAEGLDAEGMAGIATARMGEDTIFRDTAQHFLRLFDRMLDDYCDGAEDEEIALLAETRTGRAFRLLGAAAGNFS</sequence>
<gene>
    <name evidence="3" type="ORF">NHG85_17810</name>
</gene>
<name>A0A9X2FU32_9RHOB</name>
<evidence type="ECO:0000256" key="1">
    <source>
        <dbReference type="SAM" id="MobiDB-lite"/>
    </source>
</evidence>
<organism evidence="3 4">
    <name type="scientific">Limimaricola litoreus</name>
    <dbReference type="NCBI Taxonomy" id="2955316"/>
    <lineage>
        <taxon>Bacteria</taxon>
        <taxon>Pseudomonadati</taxon>
        <taxon>Pseudomonadota</taxon>
        <taxon>Alphaproteobacteria</taxon>
        <taxon>Rhodobacterales</taxon>
        <taxon>Paracoccaceae</taxon>
        <taxon>Limimaricola</taxon>
    </lineage>
</organism>
<keyword evidence="4" id="KW-1185">Reference proteome</keyword>
<keyword evidence="2" id="KW-0472">Membrane</keyword>
<protein>
    <submittedName>
        <fullName evidence="3">Uncharacterized protein</fullName>
    </submittedName>
</protein>
<evidence type="ECO:0000256" key="2">
    <source>
        <dbReference type="SAM" id="Phobius"/>
    </source>
</evidence>
<feature type="transmembrane region" description="Helical" evidence="2">
    <location>
        <begin position="58"/>
        <end position="77"/>
    </location>
</feature>
<keyword evidence="2" id="KW-1133">Transmembrane helix</keyword>
<feature type="region of interest" description="Disordered" evidence="1">
    <location>
        <begin position="132"/>
        <end position="163"/>
    </location>
</feature>
<dbReference type="Proteomes" id="UP001139477">
    <property type="component" value="Unassembled WGS sequence"/>
</dbReference>
<proteinExistence type="predicted"/>
<keyword evidence="2" id="KW-0812">Transmembrane</keyword>
<feature type="transmembrane region" description="Helical" evidence="2">
    <location>
        <begin position="31"/>
        <end position="52"/>
    </location>
</feature>
<accession>A0A9X2FU32</accession>
<reference evidence="3" key="1">
    <citation type="submission" date="2022-06" db="EMBL/GenBank/DDBJ databases">
        <title>Limimaricola sediminis sp. nov., isolated from an intertidal sediment.</title>
        <authorList>
            <person name="Shao X."/>
        </authorList>
    </citation>
    <scope>NUCLEOTIDE SEQUENCE</scope>
    <source>
        <strain evidence="3">ASW11-118</strain>
    </source>
</reference>
<dbReference type="AlphaFoldDB" id="A0A9X2FU32"/>
<comment type="caution">
    <text evidence="3">The sequence shown here is derived from an EMBL/GenBank/DDBJ whole genome shotgun (WGS) entry which is preliminary data.</text>
</comment>
<feature type="region of interest" description="Disordered" evidence="1">
    <location>
        <begin position="1"/>
        <end position="21"/>
    </location>
</feature>
<dbReference type="RefSeq" id="WP_253334943.1">
    <property type="nucleotide sequence ID" value="NZ_JAMYXC010000292.1"/>
</dbReference>
<dbReference type="EMBL" id="JAMYXC010000292">
    <property type="protein sequence ID" value="MCP1170365.1"/>
    <property type="molecule type" value="Genomic_DNA"/>
</dbReference>
<evidence type="ECO:0000313" key="3">
    <source>
        <dbReference type="EMBL" id="MCP1170365.1"/>
    </source>
</evidence>
<evidence type="ECO:0000313" key="4">
    <source>
        <dbReference type="Proteomes" id="UP001139477"/>
    </source>
</evidence>